<keyword evidence="3" id="KW-0032">Aminotransferase</keyword>
<feature type="compositionally biased region" description="Low complexity" evidence="1">
    <location>
        <begin position="48"/>
        <end position="65"/>
    </location>
</feature>
<proteinExistence type="predicted"/>
<dbReference type="Gene3D" id="3.90.1150.10">
    <property type="entry name" value="Aspartate Aminotransferase, domain 1"/>
    <property type="match status" value="1"/>
</dbReference>
<evidence type="ECO:0000259" key="2">
    <source>
        <dbReference type="Pfam" id="PF00155"/>
    </source>
</evidence>
<dbReference type="InterPro" id="IPR015424">
    <property type="entry name" value="PyrdxlP-dep_Trfase"/>
</dbReference>
<protein>
    <submittedName>
        <fullName evidence="3">Aminotransferase class I/II-fold pyridoxal phosphate-dependent enzyme</fullName>
    </submittedName>
</protein>
<comment type="caution">
    <text evidence="3">The sequence shown here is derived from an EMBL/GenBank/DDBJ whole genome shotgun (WGS) entry which is preliminary data.</text>
</comment>
<evidence type="ECO:0000313" key="4">
    <source>
        <dbReference type="Proteomes" id="UP001612928"/>
    </source>
</evidence>
<reference evidence="3 4" key="1">
    <citation type="submission" date="2024-10" db="EMBL/GenBank/DDBJ databases">
        <title>The Natural Products Discovery Center: Release of the First 8490 Sequenced Strains for Exploring Actinobacteria Biosynthetic Diversity.</title>
        <authorList>
            <person name="Kalkreuter E."/>
            <person name="Kautsar S.A."/>
            <person name="Yang D."/>
            <person name="Bader C.D."/>
            <person name="Teijaro C.N."/>
            <person name="Fluegel L."/>
            <person name="Davis C.M."/>
            <person name="Simpson J.R."/>
            <person name="Lauterbach L."/>
            <person name="Steele A.D."/>
            <person name="Gui C."/>
            <person name="Meng S."/>
            <person name="Li G."/>
            <person name="Viehrig K."/>
            <person name="Ye F."/>
            <person name="Su P."/>
            <person name="Kiefer A.F."/>
            <person name="Nichols A."/>
            <person name="Cepeda A.J."/>
            <person name="Yan W."/>
            <person name="Fan B."/>
            <person name="Jiang Y."/>
            <person name="Adhikari A."/>
            <person name="Zheng C.-J."/>
            <person name="Schuster L."/>
            <person name="Cowan T.M."/>
            <person name="Smanski M.J."/>
            <person name="Chevrette M.G."/>
            <person name="De Carvalho L.P.S."/>
            <person name="Shen B."/>
        </authorList>
    </citation>
    <scope>NUCLEOTIDE SEQUENCE [LARGE SCALE GENOMIC DNA]</scope>
    <source>
        <strain evidence="3 4">NPDC049503</strain>
    </source>
</reference>
<dbReference type="Pfam" id="PF00155">
    <property type="entry name" value="Aminotran_1_2"/>
    <property type="match status" value="1"/>
</dbReference>
<name>A0ABW8AAG2_9ACTN</name>
<sequence length="138" mass="13983">MMDTLTDTGRPPDHDTAPAPASVVAASAAVDILQHQPELPGRARRRAGALAATVRASGPGTSGPAGAVVPVVLGPPGTARAAAATCAEPGVRARRRRPPSVPEGRPCLRLTARANLSSDDLAVIRHALTAVAEVKVRA</sequence>
<dbReference type="SUPFAM" id="SSF53383">
    <property type="entry name" value="PLP-dependent transferases"/>
    <property type="match status" value="1"/>
</dbReference>
<dbReference type="EMBL" id="JBITMB010000006">
    <property type="protein sequence ID" value="MFI7443778.1"/>
    <property type="molecule type" value="Genomic_DNA"/>
</dbReference>
<dbReference type="InterPro" id="IPR015422">
    <property type="entry name" value="PyrdxlP-dep_Trfase_small"/>
</dbReference>
<organism evidence="3 4">
    <name type="scientific">Nonomuraea indica</name>
    <dbReference type="NCBI Taxonomy" id="1581193"/>
    <lineage>
        <taxon>Bacteria</taxon>
        <taxon>Bacillati</taxon>
        <taxon>Actinomycetota</taxon>
        <taxon>Actinomycetes</taxon>
        <taxon>Streptosporangiales</taxon>
        <taxon>Streptosporangiaceae</taxon>
        <taxon>Nonomuraea</taxon>
    </lineage>
</organism>
<dbReference type="InterPro" id="IPR004839">
    <property type="entry name" value="Aminotransferase_I/II_large"/>
</dbReference>
<feature type="domain" description="Aminotransferase class I/classII large" evidence="2">
    <location>
        <begin position="19"/>
        <end position="127"/>
    </location>
</feature>
<evidence type="ECO:0000313" key="3">
    <source>
        <dbReference type="EMBL" id="MFI7443778.1"/>
    </source>
</evidence>
<keyword evidence="3" id="KW-0808">Transferase</keyword>
<feature type="region of interest" description="Disordered" evidence="1">
    <location>
        <begin position="39"/>
        <end position="65"/>
    </location>
</feature>
<dbReference type="GO" id="GO:0008483">
    <property type="term" value="F:transaminase activity"/>
    <property type="evidence" value="ECO:0007669"/>
    <property type="project" value="UniProtKB-KW"/>
</dbReference>
<keyword evidence="4" id="KW-1185">Reference proteome</keyword>
<dbReference type="Proteomes" id="UP001612928">
    <property type="component" value="Unassembled WGS sequence"/>
</dbReference>
<dbReference type="RefSeq" id="WP_144070034.1">
    <property type="nucleotide sequence ID" value="NZ_JBITMB010000006.1"/>
</dbReference>
<evidence type="ECO:0000256" key="1">
    <source>
        <dbReference type="SAM" id="MobiDB-lite"/>
    </source>
</evidence>
<feature type="region of interest" description="Disordered" evidence="1">
    <location>
        <begin position="1"/>
        <end position="21"/>
    </location>
</feature>
<accession>A0ABW8AAG2</accession>
<gene>
    <name evidence="3" type="ORF">ACIBP5_27725</name>
</gene>